<dbReference type="GO" id="GO:0009366">
    <property type="term" value="C:enterobactin synthetase complex"/>
    <property type="evidence" value="ECO:0007669"/>
    <property type="project" value="TreeGrafter"/>
</dbReference>
<dbReference type="FunFam" id="3.40.50.980:FF:000001">
    <property type="entry name" value="Non-ribosomal peptide synthetase"/>
    <property type="match status" value="1"/>
</dbReference>
<evidence type="ECO:0000256" key="3">
    <source>
        <dbReference type="ARBA" id="ARBA00022450"/>
    </source>
</evidence>
<dbReference type="Pfam" id="PF00550">
    <property type="entry name" value="PP-binding"/>
    <property type="match status" value="2"/>
</dbReference>
<dbReference type="Gene3D" id="3.30.559.10">
    <property type="entry name" value="Chloramphenicol acetyltransferase-like domain"/>
    <property type="match status" value="2"/>
</dbReference>
<dbReference type="InterPro" id="IPR020845">
    <property type="entry name" value="AMP-binding_CS"/>
</dbReference>
<dbReference type="PROSITE" id="PS00455">
    <property type="entry name" value="AMP_BINDING"/>
    <property type="match status" value="1"/>
</dbReference>
<protein>
    <submittedName>
        <fullName evidence="8">Amino acid adenylation domain-containing protein</fullName>
    </submittedName>
</protein>
<dbReference type="Gene3D" id="1.10.1200.10">
    <property type="entry name" value="ACP-like"/>
    <property type="match status" value="2"/>
</dbReference>
<dbReference type="FunFam" id="3.40.50.12780:FF:000012">
    <property type="entry name" value="Non-ribosomal peptide synthetase"/>
    <property type="match status" value="1"/>
</dbReference>
<keyword evidence="5" id="KW-0677">Repeat</keyword>
<dbReference type="SMART" id="SM00823">
    <property type="entry name" value="PKS_PP"/>
    <property type="match status" value="2"/>
</dbReference>
<dbReference type="InterPro" id="IPR010071">
    <property type="entry name" value="AA_adenyl_dom"/>
</dbReference>
<dbReference type="SUPFAM" id="SSF56801">
    <property type="entry name" value="Acetyl-CoA synthetase-like"/>
    <property type="match status" value="2"/>
</dbReference>
<dbReference type="Pfam" id="PF00501">
    <property type="entry name" value="AMP-binding"/>
    <property type="match status" value="2"/>
</dbReference>
<dbReference type="Pfam" id="PF08242">
    <property type="entry name" value="Methyltransf_12"/>
    <property type="match status" value="1"/>
</dbReference>
<keyword evidence="3" id="KW-0596">Phosphopantetheine</keyword>
<dbReference type="InterPro" id="IPR013217">
    <property type="entry name" value="Methyltransf_12"/>
</dbReference>
<evidence type="ECO:0000313" key="8">
    <source>
        <dbReference type="EMBL" id="TKT10745.1"/>
    </source>
</evidence>
<dbReference type="InterPro" id="IPR020806">
    <property type="entry name" value="PKS_PP-bd"/>
</dbReference>
<evidence type="ECO:0000256" key="2">
    <source>
        <dbReference type="ARBA" id="ARBA00006432"/>
    </source>
</evidence>
<evidence type="ECO:0000256" key="1">
    <source>
        <dbReference type="ARBA" id="ARBA00001957"/>
    </source>
</evidence>
<dbReference type="Pfam" id="PF13193">
    <property type="entry name" value="AMP-binding_C"/>
    <property type="match status" value="1"/>
</dbReference>
<dbReference type="Gene3D" id="3.30.300.30">
    <property type="match status" value="3"/>
</dbReference>
<dbReference type="InterPro" id="IPR006162">
    <property type="entry name" value="Ppantetheine_attach_site"/>
</dbReference>
<dbReference type="Pfam" id="PF00668">
    <property type="entry name" value="Condensation"/>
    <property type="match status" value="2"/>
</dbReference>
<dbReference type="GO" id="GO:0047527">
    <property type="term" value="F:2,3-dihydroxybenzoate-serine ligase activity"/>
    <property type="evidence" value="ECO:0007669"/>
    <property type="project" value="TreeGrafter"/>
</dbReference>
<dbReference type="CDD" id="cd05930">
    <property type="entry name" value="A_NRPS"/>
    <property type="match status" value="1"/>
</dbReference>
<dbReference type="GO" id="GO:0031177">
    <property type="term" value="F:phosphopantetheine binding"/>
    <property type="evidence" value="ECO:0007669"/>
    <property type="project" value="InterPro"/>
</dbReference>
<dbReference type="GO" id="GO:0005829">
    <property type="term" value="C:cytosol"/>
    <property type="evidence" value="ECO:0007669"/>
    <property type="project" value="TreeGrafter"/>
</dbReference>
<dbReference type="InterPro" id="IPR025110">
    <property type="entry name" value="AMP-bd_C"/>
</dbReference>
<evidence type="ECO:0000256" key="5">
    <source>
        <dbReference type="ARBA" id="ARBA00022737"/>
    </source>
</evidence>
<dbReference type="CDD" id="cd19543">
    <property type="entry name" value="DCL_NRPS"/>
    <property type="match status" value="1"/>
</dbReference>
<dbReference type="Gene3D" id="3.40.50.980">
    <property type="match status" value="4"/>
</dbReference>
<dbReference type="NCBIfam" id="TIGR01733">
    <property type="entry name" value="AA-adenyl-dom"/>
    <property type="match status" value="2"/>
</dbReference>
<proteinExistence type="inferred from homology"/>
<dbReference type="CDD" id="cd19540">
    <property type="entry name" value="LCL_NRPS-like"/>
    <property type="match status" value="1"/>
</dbReference>
<dbReference type="SUPFAM" id="SSF52777">
    <property type="entry name" value="CoA-dependent acyltransferases"/>
    <property type="match status" value="5"/>
</dbReference>
<dbReference type="SUPFAM" id="SSF47336">
    <property type="entry name" value="ACP-like"/>
    <property type="match status" value="2"/>
</dbReference>
<feature type="domain" description="Carrier" evidence="7">
    <location>
        <begin position="2025"/>
        <end position="2099"/>
    </location>
</feature>
<dbReference type="PANTHER" id="PTHR45527">
    <property type="entry name" value="NONRIBOSOMAL PEPTIDE SYNTHETASE"/>
    <property type="match status" value="1"/>
</dbReference>
<dbReference type="FunFam" id="2.30.38.10:FF:000001">
    <property type="entry name" value="Non-ribosomal peptide synthetase PvdI"/>
    <property type="match status" value="2"/>
</dbReference>
<comment type="similarity">
    <text evidence="2">Belongs to the ATP-dependent AMP-binding enzyme family.</text>
</comment>
<dbReference type="GO" id="GO:0009403">
    <property type="term" value="P:toxin biosynthetic process"/>
    <property type="evidence" value="ECO:0007669"/>
    <property type="project" value="UniProtKB-ARBA"/>
</dbReference>
<organism evidence="8 9">
    <name type="scientific">Streptomyces galbus</name>
    <dbReference type="NCBI Taxonomy" id="33898"/>
    <lineage>
        <taxon>Bacteria</taxon>
        <taxon>Bacillati</taxon>
        <taxon>Actinomycetota</taxon>
        <taxon>Actinomycetes</taxon>
        <taxon>Kitasatosporales</taxon>
        <taxon>Streptomycetaceae</taxon>
        <taxon>Streptomyces</taxon>
    </lineage>
</organism>
<feature type="region of interest" description="Disordered" evidence="6">
    <location>
        <begin position="155"/>
        <end position="174"/>
    </location>
</feature>
<accession>A0A4U5X690</accession>
<dbReference type="InterPro" id="IPR009081">
    <property type="entry name" value="PP-bd_ACP"/>
</dbReference>
<dbReference type="InterPro" id="IPR000873">
    <property type="entry name" value="AMP-dep_synth/lig_dom"/>
</dbReference>
<reference evidence="8 9" key="1">
    <citation type="submission" date="2019-04" db="EMBL/GenBank/DDBJ databases">
        <title>Streptomyces lasaliensis sp.nov., an Actinomycete isolated from soil which produces the polyether antibiotic lasalocid.</title>
        <authorList>
            <person name="Erwin G."/>
            <person name="Haber C."/>
        </authorList>
    </citation>
    <scope>NUCLEOTIDE SEQUENCE [LARGE SCALE GENOMIC DNA]</scope>
    <source>
        <strain evidence="8 9">DSM 40089</strain>
    </source>
</reference>
<dbReference type="Gene3D" id="3.40.50.150">
    <property type="entry name" value="Vaccinia Virus protein VP39"/>
    <property type="match status" value="1"/>
</dbReference>
<dbReference type="InterPro" id="IPR001242">
    <property type="entry name" value="Condensation_dom"/>
</dbReference>
<dbReference type="FunFam" id="1.10.1200.10:FF:000016">
    <property type="entry name" value="Non-ribosomal peptide synthase"/>
    <property type="match status" value="1"/>
</dbReference>
<dbReference type="PROSITE" id="PS50075">
    <property type="entry name" value="CARRIER"/>
    <property type="match status" value="2"/>
</dbReference>
<name>A0A4U5X690_STRGB</name>
<evidence type="ECO:0000256" key="6">
    <source>
        <dbReference type="SAM" id="MobiDB-lite"/>
    </source>
</evidence>
<feature type="domain" description="Carrier" evidence="7">
    <location>
        <begin position="545"/>
        <end position="620"/>
    </location>
</feature>
<dbReference type="SUPFAM" id="SSF53335">
    <property type="entry name" value="S-adenosyl-L-methionine-dependent methyltransferases"/>
    <property type="match status" value="1"/>
</dbReference>
<dbReference type="CDD" id="cd02440">
    <property type="entry name" value="AdoMet_MTases"/>
    <property type="match status" value="1"/>
</dbReference>
<feature type="region of interest" description="Disordered" evidence="6">
    <location>
        <begin position="1"/>
        <end position="22"/>
    </location>
</feature>
<dbReference type="PANTHER" id="PTHR45527:SF1">
    <property type="entry name" value="FATTY ACID SYNTHASE"/>
    <property type="match status" value="1"/>
</dbReference>
<dbReference type="PROSITE" id="PS00012">
    <property type="entry name" value="PHOSPHOPANTETHEINE"/>
    <property type="match status" value="2"/>
</dbReference>
<dbReference type="GO" id="GO:0009239">
    <property type="term" value="P:enterobactin biosynthetic process"/>
    <property type="evidence" value="ECO:0007669"/>
    <property type="project" value="TreeGrafter"/>
</dbReference>
<dbReference type="Proteomes" id="UP000308632">
    <property type="component" value="Unassembled WGS sequence"/>
</dbReference>
<sequence length="2810" mass="301641">MTVQLEHTGHDPGDEAEPAVPWPGGLVARFEEQAATTPDAPALAAGEATLSYREVNERANRIAHRLIDLGIGPGDTVAVALPSSPALVCGLLGTLKSGAAYLPLDPGYPADRLAYMVADAGPRALVATAETDAGLEGVDASLTRLHVSDAGAVAPYGQDPSVPSVPSEGPAPADPVGRLTGLDQAAYTIYTSGSTGRPKGVVVTHRSLANFLAFMASLCEVGPGDVVLSTTPVSFDIAGLELHLPLAGGALLHLVERDVTLDGVALRARLAAARPTLVQGTPALWQLLREAGWDPREAPAGTRLLCGGEALPQDLADFLAVDGHAEVWNLYGPTETTIWSLLSPVRPGEPVSIGTPLWNTGVHVLDELLAPAAPGETGELYLSGAGLARGYHRRPALTAERFVACPFGAPGDRMYRTGDLVRQRVDGALEFVGRADEQVKIRGHRVELGEIEEALRRLPEVAQARVVAREETPGVAYLAGYVVPAAGHTPEPAALRDALGEWLPAYMLPAGVMVLDRFPLTPAGKVDRRALPPLDFSRPPSSGRAPRTERERVVAGLFREVLGLDGVDVDSSFFDLGGNSLLATRLVARIRAELAAELPIRTVFEDRTVAALARRLDGAGTARPAPRRMARPEHVPLSYAQQRLWFLHRLEGPSATYNLPIAVRLTGEPDLPALRAAVRHLVARHESLRTYFADGPHGAEQVVVPAGQAPVDLTVHEVSPEDLPAALDRAAGHLFDLAAEIPARFTLFRTGEDTHVLLLCIHHIASDGWSLAPLVRDLCASYTAHLAGEEPDRPAPDVGYVDYTLWQRDVLGSPDDPGSAMARQLAYWRERLAGAPELLDLPVDRPRPAEAGYRGDVVPFEVPAELTDRLLDLARRERVSLFMVLQAALATLLTKLGAGTDIPLGSPLAGRADSALDDLVGFFVNTLVLRTDTSGNPSFTGLLDRVKAGNLAAYDHQDLPFEYLVEVLNPARTTSHHPLFQVMLVLQNNVAPDWRLPGLTAEHETVPTHTSKFDLTFELTERFDASGRPDGLRGEVEYATDLFDPATAALFAERLLRVLEAVADDPRRTLDSVDVLGEHERAVILGDWNDTAVDLPDATYPDLLAAQVARTPDAVALVHEDTELTFAELDRRSSRIAHWLIARGVGRDDVVGLSLRRSPELLCALLGILKAGGVYLPLDPDYPPERLGFMIADTRPVLLITTAEVAARLPEDARTVPRLECDDPAARAALARMPATAPTDADRRAPLRLDDLAYVIYTSGSTGRPKGVAVTHRGIPNLARGYLDRFRLDGSSRFLQFSSINFDPTFCEMCCTLLAGATVILTSPDELLSADRQRALVARHRPTHITFSPTILGGMAEDALASVGHLMVAGEACPPALAAKWSRGRRMINAYGPTEATVDALYWECGSAGAGYEDDSVPVGRPLPNTRVHILDADLGPVAPGVVGELYLSGAGLARGYLNRPALTAERFVACPFGPEGARMYRTGDLARWRPGGVVDFVGRADDQVKIRGMRVEPGEIESVLDAHAGVAQAVVVVREDTPGHQQLVGYVVPDTTAGGPDGADDIEHVDKWQEIHEQGYSEQEDLGGEGDFTGWNSSYDNQPIPLDHMREWQAATVDRILELAPRRVLEIGVGSGLILYQVAPHVDAYTGIDFSPSLIQTLGAGVDRTDLRDRVTLHSLAAHEVGELAGTSYDTVVVNSVAQYFPSVRYLVDVLRAAMELLEPGGRIFLGDVRNLRLLRTFLTAITLHGGAHAGETLAAVRDMVSHQGELESELLLDPAFFARVGEAVPGVAGVDIRLKCGLLSNELTDYRYEVVLHKQGARPLSLAGARRTAWSETAGLDAVRAELAGARPGSLRVTGIPNRRVAAEVAAARRVAAGGATPVRDADAHPRTRPGVGPEELAAFGAELGYTVHATWSGAPGESEDRFDAVFLAPEEAARAARSGLADVYLAAEAAGVPLHQLGNDPQAVDHARRLGQELRRHAAQRLPDHMVPAAVVVLDRLPLTPNGKLDTRSLPAPDFTSRALRPPRTPQEVTLARLFAEVLGLEAVGVDDRFFDLGGDSIRSIQLVSRARAEGFLITPRDVFRDQTVEALVARAAEAAEAHDPTAVAAGELDDWLRILETPDPAYPLLTDATGPDTEVPHAGGRGLLERAVTGVLAEALTGALPAMFRCGPEHIALAALAPALIEWRLTRVADVRSALRIDIATGASGAVHPVRLTPGLADLGKALADPRSLARAVKRVKEQIRSVPSGGAHYPALRAGAETGPHLARYDDAQALFRYLPEPSADEDADPAGGHVLAVEVRPAADGTSVTVRWHWDRTRFDTAAVGALADRWTALLSALGGLTAHPELGGLTPSDVGLVALKQSALNALGSAHPGLTDVLPVTPLQQGLVLHADGLPEGPDPYQGQSLFDLDGPLDAARLREAVHALLMRHDNLRAGFVHRGLESPVQVIADRVEVPWREHDLSGLTPARQQEREAAVLAEDKALRFDLTAPPLLRFSLLRYSATRHRLLVADHHILLDGWSTPLMWDELFALYRGEDPGPVTPFRDYLAWLARQDRTAAAEAWRSYLAGAPVPTRAADAEPEPGVLPHTTDLLLSGDLSALLVRAAARASVTLNTVLQTAWGLLLGRLTGRDDVLFGTTVSERPAEIAGIENMVGLLINTVPARVRRVPGEPAAATVARVQEEQLEMYPHRHLGLSEVQRTTGSGELFDTYYVFQNYPDPPDRDGGAAGPDALRVTERTQSARGVSHYPLGITVMPGERIEIVFGHHPELFDEARIEEIKKSFVDVLETLAADRSDGTTDTPPREGLS</sequence>
<dbReference type="GO" id="GO:0043041">
    <property type="term" value="P:amino acid activation for nonribosomal peptide biosynthetic process"/>
    <property type="evidence" value="ECO:0007669"/>
    <property type="project" value="TreeGrafter"/>
</dbReference>
<dbReference type="GO" id="GO:0072330">
    <property type="term" value="P:monocarboxylic acid biosynthetic process"/>
    <property type="evidence" value="ECO:0007669"/>
    <property type="project" value="UniProtKB-ARBA"/>
</dbReference>
<dbReference type="InterPro" id="IPR023213">
    <property type="entry name" value="CAT-like_dom_sf"/>
</dbReference>
<evidence type="ECO:0000259" key="7">
    <source>
        <dbReference type="PROSITE" id="PS50075"/>
    </source>
</evidence>
<dbReference type="RefSeq" id="WP_137299445.1">
    <property type="nucleotide sequence ID" value="NZ_BMVD01000001.1"/>
</dbReference>
<keyword evidence="4" id="KW-0597">Phosphoprotein</keyword>
<dbReference type="GO" id="GO:0008610">
    <property type="term" value="P:lipid biosynthetic process"/>
    <property type="evidence" value="ECO:0007669"/>
    <property type="project" value="UniProtKB-ARBA"/>
</dbReference>
<dbReference type="Gene3D" id="2.30.38.10">
    <property type="entry name" value="Luciferase, Domain 3"/>
    <property type="match status" value="2"/>
</dbReference>
<dbReference type="InterPro" id="IPR029063">
    <property type="entry name" value="SAM-dependent_MTases_sf"/>
</dbReference>
<dbReference type="InterPro" id="IPR045851">
    <property type="entry name" value="AMP-bd_C_sf"/>
</dbReference>
<gene>
    <name evidence="8" type="ORF">E4U92_07495</name>
</gene>
<dbReference type="Gene3D" id="3.30.559.30">
    <property type="entry name" value="Nonribosomal peptide synthetase, condensation domain"/>
    <property type="match status" value="3"/>
</dbReference>
<dbReference type="FunFam" id="1.10.1200.10:FF:000005">
    <property type="entry name" value="Nonribosomal peptide synthetase 1"/>
    <property type="match status" value="1"/>
</dbReference>
<dbReference type="EMBL" id="SZPR01000008">
    <property type="protein sequence ID" value="TKT10745.1"/>
    <property type="molecule type" value="Genomic_DNA"/>
</dbReference>
<evidence type="ECO:0000313" key="9">
    <source>
        <dbReference type="Proteomes" id="UP000308632"/>
    </source>
</evidence>
<evidence type="ECO:0000256" key="4">
    <source>
        <dbReference type="ARBA" id="ARBA00022553"/>
    </source>
</evidence>
<dbReference type="FunFam" id="3.30.300.30:FF:000010">
    <property type="entry name" value="Enterobactin synthetase component F"/>
    <property type="match status" value="1"/>
</dbReference>
<comment type="caution">
    <text evidence="8">The sequence shown here is derived from an EMBL/GenBank/DDBJ whole genome shotgun (WGS) entry which is preliminary data.</text>
</comment>
<dbReference type="InterPro" id="IPR036736">
    <property type="entry name" value="ACP-like_sf"/>
</dbReference>
<comment type="cofactor">
    <cofactor evidence="1">
        <name>pantetheine 4'-phosphate</name>
        <dbReference type="ChEBI" id="CHEBI:47942"/>
    </cofactor>
</comment>